<evidence type="ECO:0000256" key="3">
    <source>
        <dbReference type="ARBA" id="ARBA00022692"/>
    </source>
</evidence>
<keyword evidence="5 6" id="KW-0472">Membrane</keyword>
<dbReference type="PANTHER" id="PTHR43791">
    <property type="entry name" value="PERMEASE-RELATED"/>
    <property type="match status" value="1"/>
</dbReference>
<accession>A0ABQ0GC36</accession>
<feature type="transmembrane region" description="Helical" evidence="6">
    <location>
        <begin position="214"/>
        <end position="235"/>
    </location>
</feature>
<dbReference type="PANTHER" id="PTHR43791:SF21">
    <property type="entry name" value="MAJOR FACILITATOR SUPERFAMILY (MFS) PROFILE DOMAIN-CONTAINING PROTEIN"/>
    <property type="match status" value="1"/>
</dbReference>
<dbReference type="GeneID" id="98176284"/>
<organism evidence="7 8">
    <name type="scientific">Madurella fahalii</name>
    <dbReference type="NCBI Taxonomy" id="1157608"/>
    <lineage>
        <taxon>Eukaryota</taxon>
        <taxon>Fungi</taxon>
        <taxon>Dikarya</taxon>
        <taxon>Ascomycota</taxon>
        <taxon>Pezizomycotina</taxon>
        <taxon>Sordariomycetes</taxon>
        <taxon>Sordariomycetidae</taxon>
        <taxon>Sordariales</taxon>
        <taxon>Sordariales incertae sedis</taxon>
        <taxon>Madurella</taxon>
    </lineage>
</organism>
<proteinExistence type="predicted"/>
<evidence type="ECO:0000313" key="8">
    <source>
        <dbReference type="Proteomes" id="UP001628179"/>
    </source>
</evidence>
<keyword evidence="8" id="KW-1185">Reference proteome</keyword>
<dbReference type="SUPFAM" id="SSF103473">
    <property type="entry name" value="MFS general substrate transporter"/>
    <property type="match status" value="1"/>
</dbReference>
<feature type="transmembrane region" description="Helical" evidence="6">
    <location>
        <begin position="241"/>
        <end position="263"/>
    </location>
</feature>
<evidence type="ECO:0000313" key="7">
    <source>
        <dbReference type="EMBL" id="GAB1315331.1"/>
    </source>
</evidence>
<evidence type="ECO:0000256" key="2">
    <source>
        <dbReference type="ARBA" id="ARBA00022448"/>
    </source>
</evidence>
<reference evidence="7 8" key="1">
    <citation type="submission" date="2024-09" db="EMBL/GenBank/DDBJ databases">
        <title>Itraconazole resistance in Madurella fahalii resulting from another homologue of gene encoding cytochrome P450 14-alpha sterol demethylase (CYP51).</title>
        <authorList>
            <person name="Yoshioka I."/>
            <person name="Fahal A.H."/>
            <person name="Kaneko S."/>
            <person name="Yaguchi T."/>
        </authorList>
    </citation>
    <scope>NUCLEOTIDE SEQUENCE [LARGE SCALE GENOMIC DNA]</scope>
    <source>
        <strain evidence="7 8">IFM 68171</strain>
    </source>
</reference>
<feature type="transmembrane region" description="Helical" evidence="6">
    <location>
        <begin position="155"/>
        <end position="177"/>
    </location>
</feature>
<dbReference type="InterPro" id="IPR036259">
    <property type="entry name" value="MFS_trans_sf"/>
</dbReference>
<name>A0ABQ0GC36_9PEZI</name>
<dbReference type="EMBL" id="BAAFSV010000003">
    <property type="protein sequence ID" value="GAB1315331.1"/>
    <property type="molecule type" value="Genomic_DNA"/>
</dbReference>
<dbReference type="RefSeq" id="XP_070917062.1">
    <property type="nucleotide sequence ID" value="XM_071060961.1"/>
</dbReference>
<comment type="caution">
    <text evidence="7">The sequence shown here is derived from an EMBL/GenBank/DDBJ whole genome shotgun (WGS) entry which is preliminary data.</text>
</comment>
<keyword evidence="2" id="KW-0813">Transport</keyword>
<dbReference type="Proteomes" id="UP001628179">
    <property type="component" value="Unassembled WGS sequence"/>
</dbReference>
<keyword evidence="4 6" id="KW-1133">Transmembrane helix</keyword>
<evidence type="ECO:0000256" key="5">
    <source>
        <dbReference type="ARBA" id="ARBA00023136"/>
    </source>
</evidence>
<dbReference type="Gene3D" id="1.20.1250.20">
    <property type="entry name" value="MFS general substrate transporter like domains"/>
    <property type="match status" value="1"/>
</dbReference>
<evidence type="ECO:0000256" key="6">
    <source>
        <dbReference type="SAM" id="Phobius"/>
    </source>
</evidence>
<sequence>MDSDGLAGRDYRARVHLGMRRSDCGATSRRGLRRRALSNTTWHISQHWINNPFYGLFGADGPLRTNLRRFSIPHPALGRWQLLFIIEDALTCGLVMVAWFLVPGGPHTTWFLTKDERNFAAEKVQNGLPARGEVAAATIRNVVEIAKDWKLRFTLIFNICTSFFPASAFSVFLSLVVQGKTIEANLMSVPPAVCGTAGRYLFALSSDRREERGYHITLGIVIALAGLIAVVRSPASAAKSGYAALCVLLLGSYVPPPLTVAWLSGNAPAQSKRALVEGINGWSNSGRHHGGAALQARACTRVQRGVFATLVGVLAIPGRTADGKPP</sequence>
<keyword evidence="3 6" id="KW-0812">Transmembrane</keyword>
<feature type="transmembrane region" description="Helical" evidence="6">
    <location>
        <begin position="82"/>
        <end position="102"/>
    </location>
</feature>
<gene>
    <name evidence="7" type="ORF">MFIFM68171_05541</name>
</gene>
<evidence type="ECO:0000256" key="1">
    <source>
        <dbReference type="ARBA" id="ARBA00004141"/>
    </source>
</evidence>
<protein>
    <submittedName>
        <fullName evidence="7">Uncharacterized protein</fullName>
    </submittedName>
</protein>
<evidence type="ECO:0000256" key="4">
    <source>
        <dbReference type="ARBA" id="ARBA00022989"/>
    </source>
</evidence>
<comment type="subcellular location">
    <subcellularLocation>
        <location evidence="1">Membrane</location>
        <topology evidence="1">Multi-pass membrane protein</topology>
    </subcellularLocation>
</comment>